<evidence type="ECO:0000313" key="3">
    <source>
        <dbReference type="Proteomes" id="UP000006591"/>
    </source>
</evidence>
<dbReference type="HOGENOM" id="CLU_2658731_0_0_1"/>
<reference evidence="2" key="2">
    <citation type="submission" date="2018-04" db="EMBL/GenBank/DDBJ databases">
        <title>OnivRS2 (Oryza nivara Reference Sequence Version 2).</title>
        <authorList>
            <person name="Zhang J."/>
            <person name="Kudrna D."/>
            <person name="Lee S."/>
            <person name="Talag J."/>
            <person name="Rajasekar S."/>
            <person name="Welchert J."/>
            <person name="Hsing Y.-I."/>
            <person name="Wing R.A."/>
        </authorList>
    </citation>
    <scope>NUCLEOTIDE SEQUENCE [LARGE SCALE GENOMIC DNA]</scope>
    <source>
        <strain evidence="2">SL10</strain>
    </source>
</reference>
<evidence type="ECO:0000313" key="2">
    <source>
        <dbReference type="EnsemblPlants" id="ONIVA02G37980.1"/>
    </source>
</evidence>
<reference evidence="2" key="1">
    <citation type="submission" date="2015-04" db="UniProtKB">
        <authorList>
            <consortium name="EnsemblPlants"/>
        </authorList>
    </citation>
    <scope>IDENTIFICATION</scope>
    <source>
        <strain evidence="2">SL10</strain>
    </source>
</reference>
<evidence type="ECO:0000256" key="1">
    <source>
        <dbReference type="SAM" id="Phobius"/>
    </source>
</evidence>
<protein>
    <submittedName>
        <fullName evidence="2">Uncharacterized protein</fullName>
    </submittedName>
</protein>
<dbReference type="Gramene" id="ONIVA02G37980.1">
    <property type="protein sequence ID" value="ONIVA02G37980.1"/>
    <property type="gene ID" value="ONIVA02G37980"/>
</dbReference>
<organism evidence="2">
    <name type="scientific">Oryza nivara</name>
    <name type="common">Indian wild rice</name>
    <name type="synonym">Oryza sativa f. spontanea</name>
    <dbReference type="NCBI Taxonomy" id="4536"/>
    <lineage>
        <taxon>Eukaryota</taxon>
        <taxon>Viridiplantae</taxon>
        <taxon>Streptophyta</taxon>
        <taxon>Embryophyta</taxon>
        <taxon>Tracheophyta</taxon>
        <taxon>Spermatophyta</taxon>
        <taxon>Magnoliopsida</taxon>
        <taxon>Liliopsida</taxon>
        <taxon>Poales</taxon>
        <taxon>Poaceae</taxon>
        <taxon>BOP clade</taxon>
        <taxon>Oryzoideae</taxon>
        <taxon>Oryzeae</taxon>
        <taxon>Oryzinae</taxon>
        <taxon>Oryza</taxon>
    </lineage>
</organism>
<keyword evidence="1" id="KW-0472">Membrane</keyword>
<accession>A0A0E0GE27</accession>
<dbReference type="EnsemblPlants" id="ONIVA02G37980.1">
    <property type="protein sequence ID" value="ONIVA02G37980.1"/>
    <property type="gene ID" value="ONIVA02G37980"/>
</dbReference>
<feature type="transmembrane region" description="Helical" evidence="1">
    <location>
        <begin position="53"/>
        <end position="75"/>
    </location>
</feature>
<name>A0A0E0GE27_ORYNI</name>
<keyword evidence="3" id="KW-1185">Reference proteome</keyword>
<sequence length="76" mass="8535">MEWDPYAGQAVGIILLCVWSLCGLRGFAMVLIGKQTNAVHLPLVQFYAIEANATYFLTVIMLQIVIVYELATIFLR</sequence>
<keyword evidence="1" id="KW-0812">Transmembrane</keyword>
<proteinExistence type="predicted"/>
<dbReference type="Proteomes" id="UP000006591">
    <property type="component" value="Chromosome 2"/>
</dbReference>
<feature type="transmembrane region" description="Helical" evidence="1">
    <location>
        <begin position="6"/>
        <end position="32"/>
    </location>
</feature>
<keyword evidence="1" id="KW-1133">Transmembrane helix</keyword>
<dbReference type="AlphaFoldDB" id="A0A0E0GE27"/>